<organism evidence="1 2">
    <name type="scientific">Vigna unguiculata</name>
    <name type="common">Cowpea</name>
    <dbReference type="NCBI Taxonomy" id="3917"/>
    <lineage>
        <taxon>Eukaryota</taxon>
        <taxon>Viridiplantae</taxon>
        <taxon>Streptophyta</taxon>
        <taxon>Embryophyta</taxon>
        <taxon>Tracheophyta</taxon>
        <taxon>Spermatophyta</taxon>
        <taxon>Magnoliopsida</taxon>
        <taxon>eudicotyledons</taxon>
        <taxon>Gunneridae</taxon>
        <taxon>Pentapetalae</taxon>
        <taxon>rosids</taxon>
        <taxon>fabids</taxon>
        <taxon>Fabales</taxon>
        <taxon>Fabaceae</taxon>
        <taxon>Papilionoideae</taxon>
        <taxon>50 kb inversion clade</taxon>
        <taxon>NPAAA clade</taxon>
        <taxon>indigoferoid/millettioid clade</taxon>
        <taxon>Phaseoleae</taxon>
        <taxon>Vigna</taxon>
    </lineage>
</organism>
<evidence type="ECO:0000313" key="2">
    <source>
        <dbReference type="Proteomes" id="UP000501690"/>
    </source>
</evidence>
<proteinExistence type="predicted"/>
<accession>A0A4D6KXN1</accession>
<gene>
    <name evidence="1" type="ORF">DEO72_LG1g2960</name>
</gene>
<dbReference type="EMBL" id="CP039345">
    <property type="protein sequence ID" value="QCD79321.1"/>
    <property type="molecule type" value="Genomic_DNA"/>
</dbReference>
<protein>
    <submittedName>
        <fullName evidence="1">Uncharacterized protein</fullName>
    </submittedName>
</protein>
<dbReference type="AlphaFoldDB" id="A0A4D6KXN1"/>
<evidence type="ECO:0000313" key="1">
    <source>
        <dbReference type="EMBL" id="QCD79321.1"/>
    </source>
</evidence>
<dbReference type="Proteomes" id="UP000501690">
    <property type="component" value="Linkage Group LG1"/>
</dbReference>
<reference evidence="1 2" key="1">
    <citation type="submission" date="2019-04" db="EMBL/GenBank/DDBJ databases">
        <title>An improved genome assembly and genetic linkage map for asparagus bean, Vigna unguiculata ssp. sesquipedialis.</title>
        <authorList>
            <person name="Xia Q."/>
            <person name="Zhang R."/>
            <person name="Dong Y."/>
        </authorList>
    </citation>
    <scope>NUCLEOTIDE SEQUENCE [LARGE SCALE GENOMIC DNA]</scope>
    <source>
        <tissue evidence="1">Leaf</tissue>
    </source>
</reference>
<keyword evidence="2" id="KW-1185">Reference proteome</keyword>
<sequence>MKKTSYRLLTILERSLLTPVKKKRRRRWLGIGVPSSSAVKTKKRAAVAHWREEEQHVGREKSSSASLCVRCFSD</sequence>
<name>A0A4D6KXN1_VIGUN</name>